<comment type="similarity">
    <text evidence="1 3">Belongs to the type-B carboxylesterase/lipase family.</text>
</comment>
<feature type="domain" description="Carboxylesterase type B" evidence="4">
    <location>
        <begin position="30"/>
        <end position="526"/>
    </location>
</feature>
<dbReference type="SUPFAM" id="SSF53474">
    <property type="entry name" value="alpha/beta-Hydrolases"/>
    <property type="match status" value="1"/>
</dbReference>
<dbReference type="PROSITE" id="PS00122">
    <property type="entry name" value="CARBOXYLESTERASE_B_1"/>
    <property type="match status" value="1"/>
</dbReference>
<dbReference type="InterPro" id="IPR019826">
    <property type="entry name" value="Carboxylesterase_B_AS"/>
</dbReference>
<evidence type="ECO:0000256" key="1">
    <source>
        <dbReference type="ARBA" id="ARBA00005964"/>
    </source>
</evidence>
<dbReference type="Proteomes" id="UP000054270">
    <property type="component" value="Unassembled WGS sequence"/>
</dbReference>
<evidence type="ECO:0000313" key="5">
    <source>
        <dbReference type="EMBL" id="KJA26921.1"/>
    </source>
</evidence>
<protein>
    <recommendedName>
        <fullName evidence="3">Carboxylic ester hydrolase</fullName>
        <ecNumber evidence="3">3.1.1.-</ecNumber>
    </recommendedName>
</protein>
<dbReference type="InterPro" id="IPR029058">
    <property type="entry name" value="AB_hydrolase_fold"/>
</dbReference>
<proteinExistence type="inferred from homology"/>
<dbReference type="Gene3D" id="3.40.50.1820">
    <property type="entry name" value="alpha/beta hydrolase"/>
    <property type="match status" value="1"/>
</dbReference>
<dbReference type="OMA" id="TCSVNEM"/>
<keyword evidence="6" id="KW-1185">Reference proteome</keyword>
<dbReference type="ESTHER" id="9agar-a0a0d2peb3">
    <property type="family name" value="Fungal_carboxylesterase_lipase"/>
</dbReference>
<organism evidence="5 6">
    <name type="scientific">Hypholoma sublateritium (strain FD-334 SS-4)</name>
    <dbReference type="NCBI Taxonomy" id="945553"/>
    <lineage>
        <taxon>Eukaryota</taxon>
        <taxon>Fungi</taxon>
        <taxon>Dikarya</taxon>
        <taxon>Basidiomycota</taxon>
        <taxon>Agaricomycotina</taxon>
        <taxon>Agaricomycetes</taxon>
        <taxon>Agaricomycetidae</taxon>
        <taxon>Agaricales</taxon>
        <taxon>Agaricineae</taxon>
        <taxon>Strophariaceae</taxon>
        <taxon>Hypholoma</taxon>
    </lineage>
</organism>
<keyword evidence="3" id="KW-0732">Signal</keyword>
<evidence type="ECO:0000313" key="6">
    <source>
        <dbReference type="Proteomes" id="UP000054270"/>
    </source>
</evidence>
<dbReference type="InterPro" id="IPR019819">
    <property type="entry name" value="Carboxylesterase_B_CS"/>
</dbReference>
<dbReference type="GO" id="GO:0016787">
    <property type="term" value="F:hydrolase activity"/>
    <property type="evidence" value="ECO:0007669"/>
    <property type="project" value="UniProtKB-KW"/>
</dbReference>
<dbReference type="EC" id="3.1.1.-" evidence="3"/>
<dbReference type="Pfam" id="PF00135">
    <property type="entry name" value="COesterase"/>
    <property type="match status" value="1"/>
</dbReference>
<name>A0A0D2PEB3_HYPSF</name>
<evidence type="ECO:0000256" key="2">
    <source>
        <dbReference type="ARBA" id="ARBA00022801"/>
    </source>
</evidence>
<dbReference type="InterPro" id="IPR050309">
    <property type="entry name" value="Type-B_Carboxylest/Lipase"/>
</dbReference>
<dbReference type="AlphaFoldDB" id="A0A0D2PEB3"/>
<dbReference type="InterPro" id="IPR002018">
    <property type="entry name" value="CarbesteraseB"/>
</dbReference>
<dbReference type="OrthoDB" id="408631at2759"/>
<dbReference type="STRING" id="945553.A0A0D2PEB3"/>
<dbReference type="PANTHER" id="PTHR11559">
    <property type="entry name" value="CARBOXYLESTERASE"/>
    <property type="match status" value="1"/>
</dbReference>
<dbReference type="PROSITE" id="PS00941">
    <property type="entry name" value="CARBOXYLESTERASE_B_2"/>
    <property type="match status" value="1"/>
</dbReference>
<sequence length="559" mass="58829">MGRSSTFLVVAALTCAGSTVQAALTSSLGPVVDVGYAAFAGNSTSPTGIANGPVTFFGSIPYAQPPLGNLRFRAPQPLNEHATASSVSDSRNWGPPCIQRPAVVGIGSEDCLTLNVWKPTNATEGSKLPVAVYIHGGGFYYGTPQGFPMYDWVAQHPGGIISVSITYRMGILGFLGGPEVEKDGDLNAGLLDQRAGLEWIQRHIAAFGGDPDKITISGESAGGASVMMQVVAYGGSKPVPFKRAIAQSIGYGPTMSPSQVETNFNNAAIYAGCSPSDGTTMDCLRKASIGAIVSAANRNPNGAFAPIVDGVNGIMPDLPSRLITARKFSPVDFLGGHCTGDGNTFAGGNPTQFITEDDIRTRVFSRWPGVTNDTITQALSLYPAPGTPNSPFATEYERATAIAGDIVFTCMDIYFADKSLQKNVQNVFAYAWNAPDPVLYNANPYLGAMHTSDLYFLFDGATFGNAGNTFTPFNDTEEALSTEAIAYWTSFAGSGDPSAARKATSPLWAPFADGTTRSHLVLARGGAVNTDSAMQNITDAQIQRCQFWMSDAVTSQTGV</sequence>
<gene>
    <name evidence="5" type="ORF">HYPSUDRAFT_132202</name>
</gene>
<accession>A0A0D2PEB3</accession>
<keyword evidence="2 3" id="KW-0378">Hydrolase</keyword>
<dbReference type="EMBL" id="KN817526">
    <property type="protein sequence ID" value="KJA26921.1"/>
    <property type="molecule type" value="Genomic_DNA"/>
</dbReference>
<evidence type="ECO:0000256" key="3">
    <source>
        <dbReference type="RuleBase" id="RU361235"/>
    </source>
</evidence>
<evidence type="ECO:0000259" key="4">
    <source>
        <dbReference type="Pfam" id="PF00135"/>
    </source>
</evidence>
<reference evidence="6" key="1">
    <citation type="submission" date="2014-04" db="EMBL/GenBank/DDBJ databases">
        <title>Evolutionary Origins and Diversification of the Mycorrhizal Mutualists.</title>
        <authorList>
            <consortium name="DOE Joint Genome Institute"/>
            <consortium name="Mycorrhizal Genomics Consortium"/>
            <person name="Kohler A."/>
            <person name="Kuo A."/>
            <person name="Nagy L.G."/>
            <person name="Floudas D."/>
            <person name="Copeland A."/>
            <person name="Barry K.W."/>
            <person name="Cichocki N."/>
            <person name="Veneault-Fourrey C."/>
            <person name="LaButti K."/>
            <person name="Lindquist E.A."/>
            <person name="Lipzen A."/>
            <person name="Lundell T."/>
            <person name="Morin E."/>
            <person name="Murat C."/>
            <person name="Riley R."/>
            <person name="Ohm R."/>
            <person name="Sun H."/>
            <person name="Tunlid A."/>
            <person name="Henrissat B."/>
            <person name="Grigoriev I.V."/>
            <person name="Hibbett D.S."/>
            <person name="Martin F."/>
        </authorList>
    </citation>
    <scope>NUCLEOTIDE SEQUENCE [LARGE SCALE GENOMIC DNA]</scope>
    <source>
        <strain evidence="6">FD-334 SS-4</strain>
    </source>
</reference>
<feature type="chain" id="PRO_5005112654" description="Carboxylic ester hydrolase" evidence="3">
    <location>
        <begin position="23"/>
        <end position="559"/>
    </location>
</feature>
<feature type="signal peptide" evidence="3">
    <location>
        <begin position="1"/>
        <end position="22"/>
    </location>
</feature>